<evidence type="ECO:0000313" key="2">
    <source>
        <dbReference type="EMBL" id="KAF6735540.1"/>
    </source>
</evidence>
<gene>
    <name evidence="2" type="ORF">FQA47_024472</name>
</gene>
<evidence type="ECO:0000313" key="3">
    <source>
        <dbReference type="Proteomes" id="UP000646548"/>
    </source>
</evidence>
<dbReference type="Proteomes" id="UP000646548">
    <property type="component" value="Unassembled WGS sequence"/>
</dbReference>
<reference evidence="2" key="1">
    <citation type="journal article" name="BMC Genomics">
        <title>Long-read sequencing and de novo genome assembly of marine medaka (Oryzias melastigma).</title>
        <authorList>
            <person name="Liang P."/>
            <person name="Saqib H.S.A."/>
            <person name="Ni X."/>
            <person name="Shen Y."/>
        </authorList>
    </citation>
    <scope>NUCLEOTIDE SEQUENCE</scope>
    <source>
        <strain evidence="2">Bigg-433</strain>
    </source>
</reference>
<evidence type="ECO:0000256" key="1">
    <source>
        <dbReference type="SAM" id="MobiDB-lite"/>
    </source>
</evidence>
<organism evidence="2 3">
    <name type="scientific">Oryzias melastigma</name>
    <name type="common">Marine medaka</name>
    <dbReference type="NCBI Taxonomy" id="30732"/>
    <lineage>
        <taxon>Eukaryota</taxon>
        <taxon>Metazoa</taxon>
        <taxon>Chordata</taxon>
        <taxon>Craniata</taxon>
        <taxon>Vertebrata</taxon>
        <taxon>Euteleostomi</taxon>
        <taxon>Actinopterygii</taxon>
        <taxon>Neopterygii</taxon>
        <taxon>Teleostei</taxon>
        <taxon>Neoteleostei</taxon>
        <taxon>Acanthomorphata</taxon>
        <taxon>Ovalentaria</taxon>
        <taxon>Atherinomorphae</taxon>
        <taxon>Beloniformes</taxon>
        <taxon>Adrianichthyidae</taxon>
        <taxon>Oryziinae</taxon>
        <taxon>Oryzias</taxon>
    </lineage>
</organism>
<dbReference type="AlphaFoldDB" id="A0A834FKI7"/>
<proteinExistence type="predicted"/>
<comment type="caution">
    <text evidence="2">The sequence shown here is derived from an EMBL/GenBank/DDBJ whole genome shotgun (WGS) entry which is preliminary data.</text>
</comment>
<dbReference type="EMBL" id="WKFB01000104">
    <property type="protein sequence ID" value="KAF6735540.1"/>
    <property type="molecule type" value="Genomic_DNA"/>
</dbReference>
<accession>A0A834FKI7</accession>
<feature type="region of interest" description="Disordered" evidence="1">
    <location>
        <begin position="157"/>
        <end position="195"/>
    </location>
</feature>
<feature type="compositionally biased region" description="Basic and acidic residues" evidence="1">
    <location>
        <begin position="281"/>
        <end position="294"/>
    </location>
</feature>
<name>A0A834FKI7_ORYME</name>
<feature type="region of interest" description="Disordered" evidence="1">
    <location>
        <begin position="337"/>
        <end position="363"/>
    </location>
</feature>
<protein>
    <submittedName>
        <fullName evidence="2">Uncharacterized protein</fullName>
    </submittedName>
</protein>
<feature type="region of interest" description="Disordered" evidence="1">
    <location>
        <begin position="274"/>
        <end position="294"/>
    </location>
</feature>
<sequence>MNTVTASNLHPNAALSALYSPGRADGMKRKAAEPEVLLTRREGCCGFFHFSSFSDGHAGHGKRAKPRSSEHPHFQAFFPPRVHGPVQEQFTLSIHPRRAQGLTCGDARVEGRPQTQEKLFRNGSLMCGFSRRISKVSRVISPWKLAEKSVAGFLLPHESAPQPAHPGEKRGEEIQREARSRAEQTKLSKPQREKGARIRLRRMGMASFSRISDTHVFRPEQRWGGGWRGTCCNAGFVNACPFDCVCAVVSSTCQRLLLLSHNLRLDYKRLPQRNKRRRRERRLEARDREDHGKCDGVTVPSGSLCAALGPGAWRAKAREPPAIVIIQQRLQPELVSGRRVEVEGEQGGWGGGGGTRRQQAGSR</sequence>
<feature type="compositionally biased region" description="Gly residues" evidence="1">
    <location>
        <begin position="345"/>
        <end position="355"/>
    </location>
</feature>
<feature type="compositionally biased region" description="Basic and acidic residues" evidence="1">
    <location>
        <begin position="166"/>
        <end position="195"/>
    </location>
</feature>